<keyword evidence="6" id="KW-1185">Reference proteome</keyword>
<evidence type="ECO:0000313" key="5">
    <source>
        <dbReference type="EMBL" id="KTD61434.1"/>
    </source>
</evidence>
<evidence type="ECO:0000313" key="6">
    <source>
        <dbReference type="Proteomes" id="UP000054877"/>
    </source>
</evidence>
<dbReference type="Gene3D" id="3.40.710.10">
    <property type="entry name" value="DD-peptidase/beta-lactamase superfamily"/>
    <property type="match status" value="1"/>
</dbReference>
<dbReference type="SUPFAM" id="SSF56601">
    <property type="entry name" value="beta-lactamase/transpeptidase-like"/>
    <property type="match status" value="1"/>
</dbReference>
<dbReference type="Proteomes" id="UP000054877">
    <property type="component" value="Unassembled WGS sequence"/>
</dbReference>
<comment type="caution">
    <text evidence="5">The sequence shown here is derived from an EMBL/GenBank/DDBJ whole genome shotgun (WGS) entry which is preliminary data.</text>
</comment>
<dbReference type="PRINTS" id="PR00118">
    <property type="entry name" value="BLACTAMASEA"/>
</dbReference>
<dbReference type="GO" id="GO:0030655">
    <property type="term" value="P:beta-lactam antibiotic catabolic process"/>
    <property type="evidence" value="ECO:0007669"/>
    <property type="project" value="InterPro"/>
</dbReference>
<protein>
    <recommendedName>
        <fullName evidence="3">beta-lactamase</fullName>
        <ecNumber evidence="3">3.5.2.6</ecNumber>
    </recommendedName>
</protein>
<evidence type="ECO:0000259" key="4">
    <source>
        <dbReference type="Pfam" id="PF13354"/>
    </source>
</evidence>
<dbReference type="PANTHER" id="PTHR35333:SF3">
    <property type="entry name" value="BETA-LACTAMASE-TYPE TRANSPEPTIDASE FOLD CONTAINING PROTEIN"/>
    <property type="match status" value="1"/>
</dbReference>
<dbReference type="GO" id="GO:0046677">
    <property type="term" value="P:response to antibiotic"/>
    <property type="evidence" value="ECO:0007669"/>
    <property type="project" value="InterPro"/>
</dbReference>
<feature type="domain" description="Beta-lactamase class A catalytic" evidence="4">
    <location>
        <begin position="30"/>
        <end position="247"/>
    </location>
</feature>
<reference evidence="5 6" key="1">
    <citation type="submission" date="2015-11" db="EMBL/GenBank/DDBJ databases">
        <title>Genomic analysis of 38 Legionella species identifies large and diverse effector repertoires.</title>
        <authorList>
            <person name="Burstein D."/>
            <person name="Amaro F."/>
            <person name="Zusman T."/>
            <person name="Lifshitz Z."/>
            <person name="Cohen O."/>
            <person name="Gilbert J.A."/>
            <person name="Pupko T."/>
            <person name="Shuman H.A."/>
            <person name="Segal G."/>
        </authorList>
    </citation>
    <scope>NUCLEOTIDE SEQUENCE [LARGE SCALE GENOMIC DNA]</scope>
    <source>
        <strain evidence="5 6">Mt.St.Helens-9</strain>
    </source>
</reference>
<dbReference type="NCBIfam" id="NF033103">
    <property type="entry name" value="bla_class_A"/>
    <property type="match status" value="1"/>
</dbReference>
<dbReference type="PATRIC" id="fig|452.5.peg.2961"/>
<comment type="similarity">
    <text evidence="2">Belongs to the class-A beta-lactamase family.</text>
</comment>
<dbReference type="AlphaFoldDB" id="A0A0W0YX14"/>
<proteinExistence type="inferred from homology"/>
<dbReference type="GO" id="GO:0008800">
    <property type="term" value="F:beta-lactamase activity"/>
    <property type="evidence" value="ECO:0007669"/>
    <property type="project" value="UniProtKB-EC"/>
</dbReference>
<sequence length="290" mass="31692">MLLLVSQHLFAKTLPQQLQQIEQRNSGRIGISVLNTGNQHQINYRANQRFPMGCTSKVIGVSAVLNKSMTDPMLLGKKITYQTIDLASWSPVTGKHVKDGMTVEALCSAAIRYSDNTAMNLLVKELGGLEAINAYAKQLGDHQFRQDNIWPDEAFSGGDDPYDSSSPAAMTNNLRQLLLERGLGEKQHKLLQSWMLSNTTGDKRIRAGVPASWKVADKTGTGARYGTTNDIGVIWPGACSPIVMSVYFTQNHKHATPNDRVIVDVTKSVIAALAEKDPCVRDALASNKIG</sequence>
<accession>A0A0W0YX14</accession>
<dbReference type="InterPro" id="IPR012338">
    <property type="entry name" value="Beta-lactam/transpept-like"/>
</dbReference>
<dbReference type="InterPro" id="IPR000871">
    <property type="entry name" value="Beta-lactam_class-A"/>
</dbReference>
<organism evidence="5 6">
    <name type="scientific">Legionella spiritensis</name>
    <dbReference type="NCBI Taxonomy" id="452"/>
    <lineage>
        <taxon>Bacteria</taxon>
        <taxon>Pseudomonadati</taxon>
        <taxon>Pseudomonadota</taxon>
        <taxon>Gammaproteobacteria</taxon>
        <taxon>Legionellales</taxon>
        <taxon>Legionellaceae</taxon>
        <taxon>Legionella</taxon>
    </lineage>
</organism>
<dbReference type="EC" id="3.5.2.6" evidence="3"/>
<evidence type="ECO:0000256" key="2">
    <source>
        <dbReference type="ARBA" id="ARBA00009009"/>
    </source>
</evidence>
<dbReference type="PANTHER" id="PTHR35333">
    <property type="entry name" value="BETA-LACTAMASE"/>
    <property type="match status" value="1"/>
</dbReference>
<dbReference type="EMBL" id="LNYX01000032">
    <property type="protein sequence ID" value="KTD61434.1"/>
    <property type="molecule type" value="Genomic_DNA"/>
</dbReference>
<gene>
    <name evidence="5" type="primary">bla</name>
    <name evidence="5" type="ORF">Lspi_2676</name>
</gene>
<comment type="catalytic activity">
    <reaction evidence="1">
        <text>a beta-lactam + H2O = a substituted beta-amino acid</text>
        <dbReference type="Rhea" id="RHEA:20401"/>
        <dbReference type="ChEBI" id="CHEBI:15377"/>
        <dbReference type="ChEBI" id="CHEBI:35627"/>
        <dbReference type="ChEBI" id="CHEBI:140347"/>
        <dbReference type="EC" id="3.5.2.6"/>
    </reaction>
</comment>
<name>A0A0W0YX14_LEGSP</name>
<keyword evidence="5" id="KW-0378">Hydrolase</keyword>
<evidence type="ECO:0000256" key="1">
    <source>
        <dbReference type="ARBA" id="ARBA00001526"/>
    </source>
</evidence>
<dbReference type="Pfam" id="PF13354">
    <property type="entry name" value="Beta-lactamase2"/>
    <property type="match status" value="1"/>
</dbReference>
<evidence type="ECO:0000256" key="3">
    <source>
        <dbReference type="ARBA" id="ARBA00012865"/>
    </source>
</evidence>
<dbReference type="InterPro" id="IPR045155">
    <property type="entry name" value="Beta-lactam_cat"/>
</dbReference>
<dbReference type="OrthoDB" id="9784149at2"/>
<dbReference type="STRING" id="452.Lspi_2676"/>